<protein>
    <recommendedName>
        <fullName evidence="4">DivIVA domain-containing protein</fullName>
    </recommendedName>
</protein>
<dbReference type="AlphaFoldDB" id="A0A077MCS4"/>
<proteinExistence type="predicted"/>
<keyword evidence="3" id="KW-1185">Reference proteome</keyword>
<evidence type="ECO:0008006" key="4">
    <source>
        <dbReference type="Google" id="ProtNLM"/>
    </source>
</evidence>
<dbReference type="Proteomes" id="UP000035720">
    <property type="component" value="Unassembled WGS sequence"/>
</dbReference>
<feature type="region of interest" description="Disordered" evidence="1">
    <location>
        <begin position="83"/>
        <end position="118"/>
    </location>
</feature>
<dbReference type="RefSeq" id="WP_053079757.1">
    <property type="nucleotide sequence ID" value="NZ_HF571038.1"/>
</dbReference>
<name>A0A077MCS4_9MICO</name>
<evidence type="ECO:0000313" key="3">
    <source>
        <dbReference type="Proteomes" id="UP000035720"/>
    </source>
</evidence>
<sequence>MIWILFLVVGVLVAAYFAALILGRAQYDPMPEPTHTQPLVRLPAEPTARDIDDLHFDTALRGYRMDQVDEVLDQLQARLAAYEHGAGAAEPGSRHLDPHRVSASTDQPDPPATDDVIA</sequence>
<organism evidence="2 3">
    <name type="scientific">Nostocoides jenkinsii Ben 74</name>
    <dbReference type="NCBI Taxonomy" id="1193518"/>
    <lineage>
        <taxon>Bacteria</taxon>
        <taxon>Bacillati</taxon>
        <taxon>Actinomycetota</taxon>
        <taxon>Actinomycetes</taxon>
        <taxon>Micrococcales</taxon>
        <taxon>Intrasporangiaceae</taxon>
        <taxon>Nostocoides</taxon>
    </lineage>
</organism>
<gene>
    <name evidence="2" type="ORF">BN13_430029</name>
</gene>
<comment type="caution">
    <text evidence="2">The sequence shown here is derived from an EMBL/GenBank/DDBJ whole genome shotgun (WGS) entry which is preliminary data.</text>
</comment>
<dbReference type="InterPro" id="IPR019933">
    <property type="entry name" value="DivIVA_domain"/>
</dbReference>
<dbReference type="Gene3D" id="6.10.250.660">
    <property type="match status" value="1"/>
</dbReference>
<evidence type="ECO:0000256" key="1">
    <source>
        <dbReference type="SAM" id="MobiDB-lite"/>
    </source>
</evidence>
<evidence type="ECO:0000313" key="2">
    <source>
        <dbReference type="EMBL" id="CCI53670.1"/>
    </source>
</evidence>
<dbReference type="EMBL" id="CAJC01000154">
    <property type="protein sequence ID" value="CCI53670.1"/>
    <property type="molecule type" value="Genomic_DNA"/>
</dbReference>
<accession>A0A077MCS4</accession>
<reference evidence="2 3" key="1">
    <citation type="journal article" date="2013" name="ISME J.">
        <title>A metabolic model for members of the genus Tetrasphaera involved in enhanced biological phosphorus removal.</title>
        <authorList>
            <person name="Kristiansen R."/>
            <person name="Nguyen H.T.T."/>
            <person name="Saunders A.M."/>
            <person name="Nielsen J.L."/>
            <person name="Wimmer R."/>
            <person name="Le V.Q."/>
            <person name="McIlroy S.J."/>
            <person name="Petrovski S."/>
            <person name="Seviour R.J."/>
            <person name="Calteau A."/>
            <person name="Nielsen K.L."/>
            <person name="Nielsen P.H."/>
        </authorList>
    </citation>
    <scope>NUCLEOTIDE SEQUENCE [LARGE SCALE GENOMIC DNA]</scope>
    <source>
        <strain evidence="2 3">Ben 74</strain>
    </source>
</reference>
<dbReference type="OrthoDB" id="3404379at2"/>
<dbReference type="STRING" id="1193518.BN13_430029"/>
<dbReference type="NCBIfam" id="TIGR03544">
    <property type="entry name" value="DivI1A_domain"/>
    <property type="match status" value="1"/>
</dbReference>